<accession>A0A212KLL8</accession>
<dbReference type="AlphaFoldDB" id="A0A212KLL8"/>
<evidence type="ECO:0008006" key="2">
    <source>
        <dbReference type="Google" id="ProtNLM"/>
    </source>
</evidence>
<dbReference type="PROSITE" id="PS51257">
    <property type="entry name" value="PROKAR_LIPOPROTEIN"/>
    <property type="match status" value="1"/>
</dbReference>
<proteinExistence type="predicted"/>
<organism evidence="1">
    <name type="scientific">uncultured Alphaproteobacteria bacterium</name>
    <dbReference type="NCBI Taxonomy" id="91750"/>
    <lineage>
        <taxon>Bacteria</taxon>
        <taxon>Pseudomonadati</taxon>
        <taxon>Pseudomonadota</taxon>
        <taxon>Alphaproteobacteria</taxon>
        <taxon>environmental samples</taxon>
    </lineage>
</organism>
<name>A0A212KLL8_9PROT</name>
<protein>
    <recommendedName>
        <fullName evidence="2">Lipoprotein</fullName>
    </recommendedName>
</protein>
<gene>
    <name evidence="1" type="ORF">KL86APRO_30124</name>
</gene>
<reference evidence="1" key="1">
    <citation type="submission" date="2016-04" db="EMBL/GenBank/DDBJ databases">
        <authorList>
            <person name="Evans L.H."/>
            <person name="Alamgir A."/>
            <person name="Owens N."/>
            <person name="Weber N.D."/>
            <person name="Virtaneva K."/>
            <person name="Barbian K."/>
            <person name="Babar A."/>
            <person name="Rosenke K."/>
        </authorList>
    </citation>
    <scope>NUCLEOTIDE SEQUENCE</scope>
    <source>
        <strain evidence="1">86</strain>
    </source>
</reference>
<sequence length="190" mass="20976">MSRRFDLGLAARGAALLVALGGLAGCGIFDKKEPPAPCPQVRIDRDTAKITRFQGSGTDVTDTLIEAEITGYTGTCEVRPDDHEVLMTLNATFLATVGPATPAQPDGSRKQRFKYFVALPDFYPHPAGKQVFETEVTFPPNVNQVRYRDAEVALKIPLTKSVSSGDVRVYLGMQLDRDQLEFNRRNQPQY</sequence>
<dbReference type="EMBL" id="FLUO01000003">
    <property type="protein sequence ID" value="SBW12626.1"/>
    <property type="molecule type" value="Genomic_DNA"/>
</dbReference>
<evidence type="ECO:0000313" key="1">
    <source>
        <dbReference type="EMBL" id="SBW12626.1"/>
    </source>
</evidence>